<evidence type="ECO:0000313" key="3">
    <source>
        <dbReference type="EMBL" id="CAF0939123.1"/>
    </source>
</evidence>
<dbReference type="InterPro" id="IPR016047">
    <property type="entry name" value="M23ase_b-sheet_dom"/>
</dbReference>
<dbReference type="AlphaFoldDB" id="A0A814VAU8"/>
<keyword evidence="1" id="KW-0732">Signal</keyword>
<evidence type="ECO:0000313" key="5">
    <source>
        <dbReference type="Proteomes" id="UP000663882"/>
    </source>
</evidence>
<dbReference type="Proteomes" id="UP000663882">
    <property type="component" value="Unassembled WGS sequence"/>
</dbReference>
<dbReference type="GO" id="GO:0004222">
    <property type="term" value="F:metalloendopeptidase activity"/>
    <property type="evidence" value="ECO:0007669"/>
    <property type="project" value="TreeGrafter"/>
</dbReference>
<protein>
    <recommendedName>
        <fullName evidence="2">M23ase beta-sheet core domain-containing protein</fullName>
    </recommendedName>
</protein>
<dbReference type="PANTHER" id="PTHR21666:SF270">
    <property type="entry name" value="MUREIN HYDROLASE ACTIVATOR ENVC"/>
    <property type="match status" value="1"/>
</dbReference>
<dbReference type="OrthoDB" id="9993394at2759"/>
<gene>
    <name evidence="4" type="ORF">RFH988_LOCUS23809</name>
    <name evidence="3" type="ORF">SEV965_LOCUS7610</name>
</gene>
<evidence type="ECO:0000256" key="1">
    <source>
        <dbReference type="SAM" id="SignalP"/>
    </source>
</evidence>
<evidence type="ECO:0000259" key="2">
    <source>
        <dbReference type="Pfam" id="PF01551"/>
    </source>
</evidence>
<feature type="chain" id="PRO_5035686267" description="M23ase beta-sheet core domain-containing protein" evidence="1">
    <location>
        <begin position="20"/>
        <end position="254"/>
    </location>
</feature>
<organism evidence="4 5">
    <name type="scientific">Rotaria sordida</name>
    <dbReference type="NCBI Taxonomy" id="392033"/>
    <lineage>
        <taxon>Eukaryota</taxon>
        <taxon>Metazoa</taxon>
        <taxon>Spiralia</taxon>
        <taxon>Gnathifera</taxon>
        <taxon>Rotifera</taxon>
        <taxon>Eurotatoria</taxon>
        <taxon>Bdelloidea</taxon>
        <taxon>Philodinida</taxon>
        <taxon>Philodinidae</taxon>
        <taxon>Rotaria</taxon>
    </lineage>
</organism>
<dbReference type="InterPro" id="IPR050570">
    <property type="entry name" value="Cell_wall_metabolism_enzyme"/>
</dbReference>
<dbReference type="Pfam" id="PF01551">
    <property type="entry name" value="Peptidase_M23"/>
    <property type="match status" value="1"/>
</dbReference>
<reference evidence="4" key="1">
    <citation type="submission" date="2021-02" db="EMBL/GenBank/DDBJ databases">
        <authorList>
            <person name="Nowell W R."/>
        </authorList>
    </citation>
    <scope>NUCLEOTIDE SEQUENCE</scope>
</reference>
<name>A0A814VAU8_9BILA</name>
<comment type="caution">
    <text evidence="4">The sequence shown here is derived from an EMBL/GenBank/DDBJ whole genome shotgun (WGS) entry which is preliminary data.</text>
</comment>
<dbReference type="EMBL" id="CAJNOU010000268">
    <property type="protein sequence ID" value="CAF0939123.1"/>
    <property type="molecule type" value="Genomic_DNA"/>
</dbReference>
<dbReference type="CDD" id="cd12797">
    <property type="entry name" value="M23_peptidase"/>
    <property type="match status" value="1"/>
</dbReference>
<dbReference type="SUPFAM" id="SSF51261">
    <property type="entry name" value="Duplicated hybrid motif"/>
    <property type="match status" value="1"/>
</dbReference>
<proteinExistence type="predicted"/>
<dbReference type="EMBL" id="CAJNOO010001679">
    <property type="protein sequence ID" value="CAF1186503.1"/>
    <property type="molecule type" value="Genomic_DNA"/>
</dbReference>
<dbReference type="InterPro" id="IPR011055">
    <property type="entry name" value="Dup_hybrid_motif"/>
</dbReference>
<dbReference type="Proteomes" id="UP000663889">
    <property type="component" value="Unassembled WGS sequence"/>
</dbReference>
<dbReference type="Gene3D" id="2.70.70.10">
    <property type="entry name" value="Glucose Permease (Domain IIA)"/>
    <property type="match status" value="1"/>
</dbReference>
<dbReference type="PANTHER" id="PTHR21666">
    <property type="entry name" value="PEPTIDASE-RELATED"/>
    <property type="match status" value="1"/>
</dbReference>
<sequence>MQIDMLFVFAVVLPLATLAQQYGTCTARNGLSGECISTSACAANRGVSDPANLCPGDSTIQCCTYGTCKNSQGVEGKCQPTSTCKGSSDPANLCPGGNNIQCCTSGSSSGTASQSHHPPVLYNEACVTQGFHAGHSGVDIGSYGAKSVNLYAVWDGTVTSTCNGARDYDRATCGDCGNYVTVRHNSVIVTYCHMKSGTLTVTNGQRVVRGQVVGKMGTSGQSTGVHLHVTVREISNNAAKDIRTRLGLNGWRSC</sequence>
<accession>A0A814VAU8</accession>
<feature type="signal peptide" evidence="1">
    <location>
        <begin position="1"/>
        <end position="19"/>
    </location>
</feature>
<feature type="domain" description="M23ase beta-sheet core" evidence="2">
    <location>
        <begin position="134"/>
        <end position="234"/>
    </location>
</feature>
<evidence type="ECO:0000313" key="4">
    <source>
        <dbReference type="EMBL" id="CAF1186503.1"/>
    </source>
</evidence>